<organism evidence="1 2">
    <name type="scientific">Pseudoalteromonas prydzensis</name>
    <dbReference type="NCBI Taxonomy" id="182141"/>
    <lineage>
        <taxon>Bacteria</taxon>
        <taxon>Pseudomonadati</taxon>
        <taxon>Pseudomonadota</taxon>
        <taxon>Gammaproteobacteria</taxon>
        <taxon>Alteromonadales</taxon>
        <taxon>Pseudoalteromonadaceae</taxon>
        <taxon>Pseudoalteromonas</taxon>
    </lineage>
</organism>
<reference evidence="1 2" key="1">
    <citation type="submission" date="2020-07" db="EMBL/GenBank/DDBJ databases">
        <title>Halophilic bacteria isolated from french cheeses.</title>
        <authorList>
            <person name="Kothe C.I."/>
            <person name="Farah-Kraiem B."/>
            <person name="Renault P."/>
            <person name="Dridi B."/>
        </authorList>
    </citation>
    <scope>NUCLEOTIDE SEQUENCE [LARGE SCALE GENOMIC DNA]</scope>
    <source>
        <strain evidence="1 2">FME14</strain>
    </source>
</reference>
<proteinExistence type="predicted"/>
<dbReference type="InterPro" id="IPR009959">
    <property type="entry name" value="Cyclase_SnoaL-like"/>
</dbReference>
<dbReference type="EMBL" id="RRZA01000032">
    <property type="protein sequence ID" value="MBE0458073.1"/>
    <property type="molecule type" value="Genomic_DNA"/>
</dbReference>
<comment type="caution">
    <text evidence="1">The sequence shown here is derived from an EMBL/GenBank/DDBJ whole genome shotgun (WGS) entry which is preliminary data.</text>
</comment>
<dbReference type="Pfam" id="PF07366">
    <property type="entry name" value="SnoaL"/>
    <property type="match status" value="1"/>
</dbReference>
<dbReference type="InterPro" id="IPR032710">
    <property type="entry name" value="NTF2-like_dom_sf"/>
</dbReference>
<dbReference type="Gene3D" id="3.10.450.50">
    <property type="match status" value="1"/>
</dbReference>
<accession>A0ABR9FMK4</accession>
<dbReference type="RefSeq" id="WP_192541854.1">
    <property type="nucleotide sequence ID" value="NZ_JBQDLW010000023.1"/>
</dbReference>
<dbReference type="PANTHER" id="PTHR38436:SF1">
    <property type="entry name" value="ESTER CYCLASE"/>
    <property type="match status" value="1"/>
</dbReference>
<keyword evidence="2" id="KW-1185">Reference proteome</keyword>
<dbReference type="Proteomes" id="UP000707245">
    <property type="component" value="Unassembled WGS sequence"/>
</dbReference>
<name>A0ABR9FMK4_9GAMM</name>
<protein>
    <submittedName>
        <fullName evidence="1">Ester cyclase</fullName>
    </submittedName>
</protein>
<evidence type="ECO:0000313" key="2">
    <source>
        <dbReference type="Proteomes" id="UP000707245"/>
    </source>
</evidence>
<gene>
    <name evidence="1" type="ORF">EI167_11545</name>
</gene>
<sequence>MKILNNADLVTRFYQLIEDNNYAALKEICHEDFRFYSQLDTPLDIDGFLAQEKGNMDGFPGFTFRIHEMFVQNDKVACYLIFEGVNSATMHGVAPTNNSVRFSLMAMLTIKDGKVIEKRVHLNDADIQKQLDR</sequence>
<dbReference type="SUPFAM" id="SSF54427">
    <property type="entry name" value="NTF2-like"/>
    <property type="match status" value="1"/>
</dbReference>
<dbReference type="PANTHER" id="PTHR38436">
    <property type="entry name" value="POLYKETIDE CYCLASE SNOAL-LIKE DOMAIN"/>
    <property type="match status" value="1"/>
</dbReference>
<evidence type="ECO:0000313" key="1">
    <source>
        <dbReference type="EMBL" id="MBE0458073.1"/>
    </source>
</evidence>